<keyword evidence="1" id="KW-0812">Transmembrane</keyword>
<sequence length="176" mass="19746">MKGLKDYALTLLMLIILGVLFFIKKDTATSALQISLSSVGSMLKILPPILITMNLLDVLIPKEVVIRHMGHDAGLKGYLWALILATFAAGPLYAAFPIAALLGKKDARLSYLIFFLGMWTVTKLPVFTYELEFFGVPFTSIHVVTGIIFYYFLSIILEKVFLKNEKQHIYRSLAEV</sequence>
<dbReference type="AlphaFoldDB" id="A0A5C1QHU2"/>
<evidence type="ECO:0000256" key="1">
    <source>
        <dbReference type="SAM" id="Phobius"/>
    </source>
</evidence>
<dbReference type="RefSeq" id="WP_149484930.1">
    <property type="nucleotide sequence ID" value="NZ_CP036150.1"/>
</dbReference>
<keyword evidence="1" id="KW-1133">Transmembrane helix</keyword>
<dbReference type="Proteomes" id="UP000324209">
    <property type="component" value="Chromosome"/>
</dbReference>
<organism evidence="2 3">
    <name type="scientific">Oceanispirochaeta crateris</name>
    <dbReference type="NCBI Taxonomy" id="2518645"/>
    <lineage>
        <taxon>Bacteria</taxon>
        <taxon>Pseudomonadati</taxon>
        <taxon>Spirochaetota</taxon>
        <taxon>Spirochaetia</taxon>
        <taxon>Spirochaetales</taxon>
        <taxon>Spirochaetaceae</taxon>
        <taxon>Oceanispirochaeta</taxon>
    </lineage>
</organism>
<keyword evidence="1" id="KW-0472">Membrane</keyword>
<name>A0A5C1QHU2_9SPIO</name>
<feature type="transmembrane region" description="Helical" evidence="1">
    <location>
        <begin position="6"/>
        <end position="23"/>
    </location>
</feature>
<proteinExistence type="predicted"/>
<reference evidence="2 3" key="1">
    <citation type="submission" date="2019-02" db="EMBL/GenBank/DDBJ databases">
        <title>Complete Genome Sequence and Methylome Analysis of free living Spirochaetas.</title>
        <authorList>
            <person name="Fomenkov A."/>
            <person name="Dubinina G."/>
            <person name="Leshcheva N."/>
            <person name="Mikheeva N."/>
            <person name="Grabovich M."/>
            <person name="Vincze T."/>
            <person name="Roberts R.J."/>
        </authorList>
    </citation>
    <scope>NUCLEOTIDE SEQUENCE [LARGE SCALE GENOMIC DNA]</scope>
    <source>
        <strain evidence="2 3">K2</strain>
    </source>
</reference>
<accession>A0A5C1QHU2</accession>
<keyword evidence="3" id="KW-1185">Reference proteome</keyword>
<evidence type="ECO:0000313" key="2">
    <source>
        <dbReference type="EMBL" id="QEN06848.1"/>
    </source>
</evidence>
<feature type="transmembrane region" description="Helical" evidence="1">
    <location>
        <begin position="80"/>
        <end position="102"/>
    </location>
</feature>
<feature type="transmembrane region" description="Helical" evidence="1">
    <location>
        <begin position="109"/>
        <end position="129"/>
    </location>
</feature>
<dbReference type="OrthoDB" id="9798408at2"/>
<gene>
    <name evidence="2" type="ORF">EXM22_02135</name>
</gene>
<evidence type="ECO:0000313" key="3">
    <source>
        <dbReference type="Proteomes" id="UP000324209"/>
    </source>
</evidence>
<protein>
    <recommendedName>
        <fullName evidence="4">Permease</fullName>
    </recommendedName>
</protein>
<evidence type="ECO:0008006" key="4">
    <source>
        <dbReference type="Google" id="ProtNLM"/>
    </source>
</evidence>
<dbReference type="KEGG" id="ock:EXM22_02135"/>
<feature type="transmembrane region" description="Helical" evidence="1">
    <location>
        <begin position="141"/>
        <end position="162"/>
    </location>
</feature>
<dbReference type="EMBL" id="CP036150">
    <property type="protein sequence ID" value="QEN06848.1"/>
    <property type="molecule type" value="Genomic_DNA"/>
</dbReference>